<dbReference type="SUPFAM" id="SSF54403">
    <property type="entry name" value="Cystatin/monellin"/>
    <property type="match status" value="1"/>
</dbReference>
<dbReference type="GO" id="GO:0004869">
    <property type="term" value="F:cysteine-type endopeptidase inhibitor activity"/>
    <property type="evidence" value="ECO:0007669"/>
    <property type="project" value="UniProtKB-KW"/>
</dbReference>
<evidence type="ECO:0000313" key="2">
    <source>
        <dbReference type="EMBL" id="THG03117.1"/>
    </source>
</evidence>
<dbReference type="AlphaFoldDB" id="A0A4V3WL27"/>
<sequence>MVKIKTGYVNPKLGFWFASSAFKPQLYSSLPRTDHYPLFEDIIVPRLASRRPLLGGTALYRPLDHPEILRIARIAVKQYNRQQVMGSMVKTWLNNLKVMGSSHGAITLCIMPKNTQLEFVRLLKAYKQSAVGTLFSLTLEAIDVGVKKKYFAKILRNASENCRLELESFQLVPNKIET</sequence>
<dbReference type="PANTHER" id="PTHR11413:SF103">
    <property type="entry name" value="CYSTEINE PROTEINASE INHIBITOR 12"/>
    <property type="match status" value="1"/>
</dbReference>
<keyword evidence="3" id="KW-1185">Reference proteome</keyword>
<dbReference type="EMBL" id="SDRB02011042">
    <property type="protein sequence ID" value="THG03117.1"/>
    <property type="molecule type" value="Genomic_DNA"/>
</dbReference>
<organism evidence="2 3">
    <name type="scientific">Camellia sinensis var. sinensis</name>
    <name type="common">China tea</name>
    <dbReference type="NCBI Taxonomy" id="542762"/>
    <lineage>
        <taxon>Eukaryota</taxon>
        <taxon>Viridiplantae</taxon>
        <taxon>Streptophyta</taxon>
        <taxon>Embryophyta</taxon>
        <taxon>Tracheophyta</taxon>
        <taxon>Spermatophyta</taxon>
        <taxon>Magnoliopsida</taxon>
        <taxon>eudicotyledons</taxon>
        <taxon>Gunneridae</taxon>
        <taxon>Pentapetalae</taxon>
        <taxon>asterids</taxon>
        <taxon>Ericales</taxon>
        <taxon>Theaceae</taxon>
        <taxon>Camellia</taxon>
    </lineage>
</organism>
<dbReference type="InterPro" id="IPR046350">
    <property type="entry name" value="Cystatin_sf"/>
</dbReference>
<reference evidence="2 3" key="1">
    <citation type="journal article" date="2018" name="Proc. Natl. Acad. Sci. U.S.A.">
        <title>Draft genome sequence of Camellia sinensis var. sinensis provides insights into the evolution of the tea genome and tea quality.</title>
        <authorList>
            <person name="Wei C."/>
            <person name="Yang H."/>
            <person name="Wang S."/>
            <person name="Zhao J."/>
            <person name="Liu C."/>
            <person name="Gao L."/>
            <person name="Xia E."/>
            <person name="Lu Y."/>
            <person name="Tai Y."/>
            <person name="She G."/>
            <person name="Sun J."/>
            <person name="Cao H."/>
            <person name="Tong W."/>
            <person name="Gao Q."/>
            <person name="Li Y."/>
            <person name="Deng W."/>
            <person name="Jiang X."/>
            <person name="Wang W."/>
            <person name="Chen Q."/>
            <person name="Zhang S."/>
            <person name="Li H."/>
            <person name="Wu J."/>
            <person name="Wang P."/>
            <person name="Li P."/>
            <person name="Shi C."/>
            <person name="Zheng F."/>
            <person name="Jian J."/>
            <person name="Huang B."/>
            <person name="Shan D."/>
            <person name="Shi M."/>
            <person name="Fang C."/>
            <person name="Yue Y."/>
            <person name="Li F."/>
            <person name="Li D."/>
            <person name="Wei S."/>
            <person name="Han B."/>
            <person name="Jiang C."/>
            <person name="Yin Y."/>
            <person name="Xia T."/>
            <person name="Zhang Z."/>
            <person name="Bennetzen J.L."/>
            <person name="Zhao S."/>
            <person name="Wan X."/>
        </authorList>
    </citation>
    <scope>NUCLEOTIDE SEQUENCE [LARGE SCALE GENOMIC DNA]</scope>
    <source>
        <strain evidence="3">cv. Shuchazao</strain>
        <tissue evidence="2">Leaf</tissue>
    </source>
</reference>
<keyword evidence="1" id="KW-0789">Thiol protease inhibitor</keyword>
<protein>
    <recommendedName>
        <fullName evidence="1">Cysteine proteinase inhibitor</fullName>
    </recommendedName>
</protein>
<keyword evidence="1" id="KW-0646">Protease inhibitor</keyword>
<dbReference type="Gene3D" id="3.10.450.10">
    <property type="match status" value="1"/>
</dbReference>
<proteinExistence type="inferred from homology"/>
<dbReference type="PANTHER" id="PTHR11413">
    <property type="entry name" value="CYSTATIN FAMILY MEMBER"/>
    <property type="match status" value="1"/>
</dbReference>
<evidence type="ECO:0000256" key="1">
    <source>
        <dbReference type="RuleBase" id="RU362130"/>
    </source>
</evidence>
<comment type="similarity">
    <text evidence="1">Belongs to the cystatin family. Phytocystatin subfamily.</text>
</comment>
<name>A0A4V3WL27_CAMSN</name>
<evidence type="ECO:0000313" key="3">
    <source>
        <dbReference type="Proteomes" id="UP000306102"/>
    </source>
</evidence>
<dbReference type="Proteomes" id="UP000306102">
    <property type="component" value="Unassembled WGS sequence"/>
</dbReference>
<accession>A0A4V3WL27</accession>
<gene>
    <name evidence="2" type="ORF">TEA_001293</name>
</gene>
<dbReference type="InterPro" id="IPR027214">
    <property type="entry name" value="Cystatin"/>
</dbReference>
<comment type="caution">
    <text evidence="2">The sequence shown here is derived from an EMBL/GenBank/DDBJ whole genome shotgun (WGS) entry which is preliminary data.</text>
</comment>